<dbReference type="VEuPathDB" id="TriTrypDB:LpyrH10_17_0270"/>
<sequence>MAPKRQNDEALLDARINANRLEYPEQSLVLVALIASFQPVYFSHAINGLDWHRLPNLVLYVIITAFTTYMLRQAYAVMVQSEFWGRQRHFAEVADDKAKPLRRLRLQVAVGYTLFFLNSVFFVVSTCLMAYIFRHSDPRASYILSPTLTAALLWLIAQKNEETRQRRMRSHK</sequence>
<feature type="transmembrane region" description="Helical" evidence="1">
    <location>
        <begin position="28"/>
        <end position="46"/>
    </location>
</feature>
<organism evidence="2 3">
    <name type="scientific">Leptomonas pyrrhocoris</name>
    <name type="common">Firebug parasite</name>
    <dbReference type="NCBI Taxonomy" id="157538"/>
    <lineage>
        <taxon>Eukaryota</taxon>
        <taxon>Discoba</taxon>
        <taxon>Euglenozoa</taxon>
        <taxon>Kinetoplastea</taxon>
        <taxon>Metakinetoplastina</taxon>
        <taxon>Trypanosomatida</taxon>
        <taxon>Trypanosomatidae</taxon>
        <taxon>Leishmaniinae</taxon>
        <taxon>Leptomonas</taxon>
    </lineage>
</organism>
<reference evidence="2 3" key="1">
    <citation type="submission" date="2015-07" db="EMBL/GenBank/DDBJ databases">
        <title>High-quality genome of monoxenous trypanosomatid Leptomonas pyrrhocoris.</title>
        <authorList>
            <person name="Flegontov P."/>
            <person name="Butenko A."/>
            <person name="Firsov S."/>
            <person name="Vlcek C."/>
            <person name="Logacheva M.D."/>
            <person name="Field M."/>
            <person name="Filatov D."/>
            <person name="Flegontova O."/>
            <person name="Gerasimov E."/>
            <person name="Jackson A.P."/>
            <person name="Kelly S."/>
            <person name="Opperdoes F."/>
            <person name="O'Reilly A."/>
            <person name="Votypka J."/>
            <person name="Yurchenko V."/>
            <person name="Lukes J."/>
        </authorList>
    </citation>
    <scope>NUCLEOTIDE SEQUENCE [LARGE SCALE GENOMIC DNA]</scope>
    <source>
        <strain evidence="2">H10</strain>
    </source>
</reference>
<dbReference type="GeneID" id="26907381"/>
<feature type="transmembrane region" description="Helical" evidence="1">
    <location>
        <begin position="139"/>
        <end position="157"/>
    </location>
</feature>
<keyword evidence="1" id="KW-0472">Membrane</keyword>
<gene>
    <name evidence="2" type="ORF">ABB37_07095</name>
</gene>
<name>A0A0M9FVY1_LEPPY</name>
<dbReference type="OMA" id="YTVMVES"/>
<protein>
    <submittedName>
        <fullName evidence="2">Uncharacterized protein</fullName>
    </submittedName>
</protein>
<evidence type="ECO:0000313" key="2">
    <source>
        <dbReference type="EMBL" id="KPA77175.1"/>
    </source>
</evidence>
<dbReference type="OrthoDB" id="269298at2759"/>
<evidence type="ECO:0000313" key="3">
    <source>
        <dbReference type="Proteomes" id="UP000037923"/>
    </source>
</evidence>
<keyword evidence="3" id="KW-1185">Reference proteome</keyword>
<dbReference type="RefSeq" id="XP_015655614.1">
    <property type="nucleotide sequence ID" value="XM_015805608.1"/>
</dbReference>
<keyword evidence="1" id="KW-0812">Transmembrane</keyword>
<dbReference type="AlphaFoldDB" id="A0A0M9FVY1"/>
<accession>A0A0M9FVY1</accession>
<dbReference type="Proteomes" id="UP000037923">
    <property type="component" value="Unassembled WGS sequence"/>
</dbReference>
<feature type="transmembrane region" description="Helical" evidence="1">
    <location>
        <begin position="58"/>
        <end position="78"/>
    </location>
</feature>
<comment type="caution">
    <text evidence="2">The sequence shown here is derived from an EMBL/GenBank/DDBJ whole genome shotgun (WGS) entry which is preliminary data.</text>
</comment>
<feature type="transmembrane region" description="Helical" evidence="1">
    <location>
        <begin position="109"/>
        <end position="133"/>
    </location>
</feature>
<dbReference type="EMBL" id="LGTL01000017">
    <property type="protein sequence ID" value="KPA77175.1"/>
    <property type="molecule type" value="Genomic_DNA"/>
</dbReference>
<evidence type="ECO:0000256" key="1">
    <source>
        <dbReference type="SAM" id="Phobius"/>
    </source>
</evidence>
<proteinExistence type="predicted"/>
<keyword evidence="1" id="KW-1133">Transmembrane helix</keyword>